<organism evidence="1 2">
    <name type="scientific">Cylicostephanus goldi</name>
    <name type="common">Nematode worm</name>
    <dbReference type="NCBI Taxonomy" id="71465"/>
    <lineage>
        <taxon>Eukaryota</taxon>
        <taxon>Metazoa</taxon>
        <taxon>Ecdysozoa</taxon>
        <taxon>Nematoda</taxon>
        <taxon>Chromadorea</taxon>
        <taxon>Rhabditida</taxon>
        <taxon>Rhabditina</taxon>
        <taxon>Rhabditomorpha</taxon>
        <taxon>Strongyloidea</taxon>
        <taxon>Strongylidae</taxon>
        <taxon>Cylicostephanus</taxon>
    </lineage>
</organism>
<name>A0A3P6R529_CYLGO</name>
<keyword evidence="2" id="KW-1185">Reference proteome</keyword>
<protein>
    <submittedName>
        <fullName evidence="1">Uncharacterized protein</fullName>
    </submittedName>
</protein>
<gene>
    <name evidence="1" type="ORF">CGOC_LOCUS1302</name>
</gene>
<dbReference type="Gene3D" id="2.60.40.10">
    <property type="entry name" value="Immunoglobulins"/>
    <property type="match status" value="1"/>
</dbReference>
<dbReference type="Proteomes" id="UP000271889">
    <property type="component" value="Unassembled WGS sequence"/>
</dbReference>
<sequence>MIQEEFIFEIAHRFCIFQLIYVCLFSIRWRGFVDTTDDEVRFRYFIGYFLSSEQGQRLIIDRWESFLNPRCCVIKAEHKGTTRRANHVDLFGYFAGHKVLSEGWLQYDDENQILLRLHGNALKFYKSAKERKNCTVRINPMDVRQRLRSGAHISFSYGVDEEDDEDDANALPYPSHSSISVAVLSDKNPKFRPQPDVGITFNNNKDYVVYKTHSVAVEFLVQITLASFFQELYHFSGRIRLKLHSLITAQALLGYHFLRAHLKLPVAEFFRKTTSVNTQKDRKHFTRNQFESYDDARDDVIRHALAMAWTCIIHLPALGYD</sequence>
<dbReference type="AlphaFoldDB" id="A0A3P6R529"/>
<dbReference type="InterPro" id="IPR013783">
    <property type="entry name" value="Ig-like_fold"/>
</dbReference>
<dbReference type="OrthoDB" id="5875090at2759"/>
<reference evidence="1 2" key="1">
    <citation type="submission" date="2018-11" db="EMBL/GenBank/DDBJ databases">
        <authorList>
            <consortium name="Pathogen Informatics"/>
        </authorList>
    </citation>
    <scope>NUCLEOTIDE SEQUENCE [LARGE SCALE GENOMIC DNA]</scope>
</reference>
<proteinExistence type="predicted"/>
<evidence type="ECO:0000313" key="2">
    <source>
        <dbReference type="Proteomes" id="UP000271889"/>
    </source>
</evidence>
<evidence type="ECO:0000313" key="1">
    <source>
        <dbReference type="EMBL" id="VDK48525.1"/>
    </source>
</evidence>
<accession>A0A3P6R529</accession>
<dbReference type="EMBL" id="UYRV01002352">
    <property type="protein sequence ID" value="VDK48525.1"/>
    <property type="molecule type" value="Genomic_DNA"/>
</dbReference>